<reference evidence="4 5" key="1">
    <citation type="journal article" date="2012" name="BMC Genomics">
        <title>Comparative genomics of the white-rot fungi, Phanerochaete carnosa and P. chrysosporium, to elucidate the genetic basis of the distinct wood types they colonize.</title>
        <authorList>
            <person name="Suzuki H."/>
            <person name="MacDonald J."/>
            <person name="Syed K."/>
            <person name="Salamov A."/>
            <person name="Hori C."/>
            <person name="Aerts A."/>
            <person name="Henrissat B."/>
            <person name="Wiebenga A."/>
            <person name="vanKuyk P.A."/>
            <person name="Barry K."/>
            <person name="Lindquist E."/>
            <person name="LaButti K."/>
            <person name="Lapidus A."/>
            <person name="Lucas S."/>
            <person name="Coutinho P."/>
            <person name="Gong Y."/>
            <person name="Samejima M."/>
            <person name="Mahadevan R."/>
            <person name="Abou-Zaid M."/>
            <person name="de Vries R.P."/>
            <person name="Igarashi K."/>
            <person name="Yadav J.S."/>
            <person name="Grigoriev I.V."/>
            <person name="Master E.R."/>
        </authorList>
    </citation>
    <scope>NUCLEOTIDE SEQUENCE [LARGE SCALE GENOMIC DNA]</scope>
    <source>
        <strain evidence="4 5">HHB-10118-sp</strain>
    </source>
</reference>
<dbReference type="Proteomes" id="UP000008370">
    <property type="component" value="Unassembled WGS sequence"/>
</dbReference>
<comment type="similarity">
    <text evidence="1">Belongs to the VPS72/YL1 family.</text>
</comment>
<feature type="compositionally biased region" description="Acidic residues" evidence="2">
    <location>
        <begin position="50"/>
        <end position="65"/>
    </location>
</feature>
<evidence type="ECO:0000313" key="5">
    <source>
        <dbReference type="Proteomes" id="UP000008370"/>
    </source>
</evidence>
<dbReference type="FunCoup" id="K5W9B8">
    <property type="interactions" value="443"/>
</dbReference>
<protein>
    <recommendedName>
        <fullName evidence="3">Vps72/YL1 C-terminal domain-containing protein</fullName>
    </recommendedName>
</protein>
<feature type="region of interest" description="Disordered" evidence="2">
    <location>
        <begin position="1"/>
        <end position="21"/>
    </location>
</feature>
<feature type="domain" description="Vps72/YL1 C-terminal" evidence="3">
    <location>
        <begin position="397"/>
        <end position="426"/>
    </location>
</feature>
<dbReference type="InterPro" id="IPR046757">
    <property type="entry name" value="YL1_N"/>
</dbReference>
<proteinExistence type="inferred from homology"/>
<dbReference type="GeneID" id="18907613"/>
<evidence type="ECO:0000256" key="2">
    <source>
        <dbReference type="SAM" id="MobiDB-lite"/>
    </source>
</evidence>
<dbReference type="EMBL" id="JH930468">
    <property type="protein sequence ID" value="EKM60548.1"/>
    <property type="molecule type" value="Genomic_DNA"/>
</dbReference>
<name>K5W9B8_PHACS</name>
<dbReference type="Pfam" id="PF05764">
    <property type="entry name" value="YL1"/>
    <property type="match status" value="1"/>
</dbReference>
<evidence type="ECO:0000313" key="4">
    <source>
        <dbReference type="EMBL" id="EKM60548.1"/>
    </source>
</evidence>
<dbReference type="AlphaFoldDB" id="K5W9B8"/>
<gene>
    <name evidence="4" type="ORF">PHACADRAFT_110047</name>
</gene>
<dbReference type="RefSeq" id="XP_007390002.1">
    <property type="nucleotide sequence ID" value="XM_007389940.1"/>
</dbReference>
<evidence type="ECO:0000256" key="1">
    <source>
        <dbReference type="ARBA" id="ARBA00006832"/>
    </source>
</evidence>
<sequence length="462" mass="51386">MADDGELLVTRRSRRSTAGNRMEAALAEFRSEELGHDVEEDDDFIRVDEQDAFESDFESTDEEGAQGDVDASAEKIVQDEERKVKKVARTQLEKVTAAAHARQKATFDPDLSTNDQLKTAVQRKMKRRVSMGVVVDAETGAVVESGKRQSQRSHTRLNTSMTDLRIKDEMEKKSTLPKRNRTKIRPPTQDELIARALDMEEGNIKEHRNYLALEEEKRKKARLVRTAVEGPLLRVVSKAETVTVKIQPEPIAPPAPSPQYSYAYADSHLPPGFLQLAPPTHSAHREPAPPPPPSASTPAVTFIHHYNQETPVAGPSSWTPAPPQQSTAPSPPQPQPEPIERTEIVAKNYVVHELSQEEDASKPLWKDTMAAMFGDHAKWEELKVYSGKGRPTSRPVDTCPITGHRAKYRDPRTGVPFANVRAFQTLTQVLAHDFTWNESLGCYVSSRADEELRVAAAPSGSS</sequence>
<dbReference type="InterPro" id="IPR013272">
    <property type="entry name" value="Vps72/YL1_C"/>
</dbReference>
<dbReference type="Pfam" id="PF08265">
    <property type="entry name" value="YL1_C"/>
    <property type="match status" value="1"/>
</dbReference>
<dbReference type="SMART" id="SM00993">
    <property type="entry name" value="YL1_C"/>
    <property type="match status" value="1"/>
</dbReference>
<accession>K5W9B8</accession>
<dbReference type="InParanoid" id="K5W9B8"/>
<evidence type="ECO:0000259" key="3">
    <source>
        <dbReference type="SMART" id="SM00993"/>
    </source>
</evidence>
<dbReference type="HOGENOM" id="CLU_029477_0_0_1"/>
<dbReference type="PANTHER" id="PTHR13275">
    <property type="entry name" value="YL-1 PROTEIN TRANSCRIPTION FACTOR-LIKE 1"/>
    <property type="match status" value="1"/>
</dbReference>
<dbReference type="GO" id="GO:0005634">
    <property type="term" value="C:nucleus"/>
    <property type="evidence" value="ECO:0007669"/>
    <property type="project" value="TreeGrafter"/>
</dbReference>
<dbReference type="STRING" id="650164.K5W9B8"/>
<organism evidence="4 5">
    <name type="scientific">Phanerochaete carnosa (strain HHB-10118-sp)</name>
    <name type="common">White-rot fungus</name>
    <name type="synonym">Peniophora carnosa</name>
    <dbReference type="NCBI Taxonomy" id="650164"/>
    <lineage>
        <taxon>Eukaryota</taxon>
        <taxon>Fungi</taxon>
        <taxon>Dikarya</taxon>
        <taxon>Basidiomycota</taxon>
        <taxon>Agaricomycotina</taxon>
        <taxon>Agaricomycetes</taxon>
        <taxon>Polyporales</taxon>
        <taxon>Phanerochaetaceae</taxon>
        <taxon>Phanerochaete</taxon>
    </lineage>
</organism>
<dbReference type="KEGG" id="pco:PHACADRAFT_110047"/>
<keyword evidence="5" id="KW-1185">Reference proteome</keyword>
<feature type="region of interest" description="Disordered" evidence="2">
    <location>
        <begin position="271"/>
        <end position="338"/>
    </location>
</feature>
<feature type="region of interest" description="Disordered" evidence="2">
    <location>
        <begin position="49"/>
        <end position="74"/>
    </location>
</feature>
<dbReference type="OrthoDB" id="78296at2759"/>
<dbReference type="PANTHER" id="PTHR13275:SF4">
    <property type="entry name" value="VACUOLAR PROTEIN SORTING-ASSOCIATED PROTEIN 72 HOMOLOG"/>
    <property type="match status" value="1"/>
</dbReference>